<accession>A0A9Q1INU6</accession>
<evidence type="ECO:0000256" key="4">
    <source>
        <dbReference type="ARBA" id="ARBA00022729"/>
    </source>
</evidence>
<keyword evidence="5 10" id="KW-1133">Transmembrane helix</keyword>
<dbReference type="Pfam" id="PF26060">
    <property type="entry name" value="TGFBR3_N"/>
    <property type="match status" value="1"/>
</dbReference>
<name>A0A9Q1INU6_SYNKA</name>
<dbReference type="GO" id="GO:0007179">
    <property type="term" value="P:transforming growth factor beta receptor signaling pathway"/>
    <property type="evidence" value="ECO:0007669"/>
    <property type="project" value="TreeGrafter"/>
</dbReference>
<dbReference type="PANTHER" id="PTHR14002:SF41">
    <property type="entry name" value="ENDOGLIN"/>
    <property type="match status" value="1"/>
</dbReference>
<feature type="compositionally biased region" description="Low complexity" evidence="9">
    <location>
        <begin position="379"/>
        <end position="390"/>
    </location>
</feature>
<dbReference type="OrthoDB" id="10072329at2759"/>
<evidence type="ECO:0000256" key="6">
    <source>
        <dbReference type="ARBA" id="ARBA00023136"/>
    </source>
</evidence>
<feature type="region of interest" description="Disordered" evidence="9">
    <location>
        <begin position="371"/>
        <end position="390"/>
    </location>
</feature>
<evidence type="ECO:0000313" key="13">
    <source>
        <dbReference type="Proteomes" id="UP001152622"/>
    </source>
</evidence>
<feature type="transmembrane region" description="Helical" evidence="10">
    <location>
        <begin position="312"/>
        <end position="338"/>
    </location>
</feature>
<dbReference type="AlphaFoldDB" id="A0A9Q1INU6"/>
<evidence type="ECO:0000256" key="2">
    <source>
        <dbReference type="ARBA" id="ARBA00022475"/>
    </source>
</evidence>
<keyword evidence="3 10" id="KW-0812">Transmembrane</keyword>
<evidence type="ECO:0000259" key="11">
    <source>
        <dbReference type="Pfam" id="PF26060"/>
    </source>
</evidence>
<sequence length="453" mass="49226">MFGGLTSFTTIQDPVLITFTGKQAKGNGSSNCTLENDFSPKEYELHIINIPDGAETRHVSVHIEPEKGIDLLLRGPNGTTWSIPEAFHIRLMSNNQILMGKIKIPPSVHNLTDSAHDLQREALLWFTSGFITSYSEIRSHGSVLTLTLGNTRTAKEVRTSPAPLEDTSSAPDSADPYLRMQLYTSPDYRIPLDPTSKVQSNRRIYAEISSKTFGGTDLTTRVKNCSVHSKGPCRLVQDMPFLMEGCSSKVCPSSTRLSFSFQHLQELTATSWDFECAVKLCSNQTCGDGGRVRRSVEVVQSSISAPGTCISFGLSAILGVAFGGFLIGVLLIGALWFIKIRTGIGSGLDLGSTAVHLTGCPCTATKRQAVPATRHHQRTAAPTAASAAPRVRPPAAWHRPAFFSPTQPNAQYAGLFHSLTNTTNCSRCQTISLSHKHNDTLNMPDCFTLSQTQ</sequence>
<protein>
    <recommendedName>
        <fullName evidence="11">TGFBR3/Endoglin-like N-terminal domain-containing protein</fullName>
    </recommendedName>
</protein>
<dbReference type="PANTHER" id="PTHR14002">
    <property type="entry name" value="ENDOGLIN/TGF-BETA RECEPTOR TYPE III"/>
    <property type="match status" value="1"/>
</dbReference>
<dbReference type="GO" id="GO:0001837">
    <property type="term" value="P:epithelial to mesenchymal transition"/>
    <property type="evidence" value="ECO:0007669"/>
    <property type="project" value="TreeGrafter"/>
</dbReference>
<gene>
    <name evidence="12" type="ORF">SKAU_G00282720</name>
</gene>
<dbReference type="GO" id="GO:0005539">
    <property type="term" value="F:glycosaminoglycan binding"/>
    <property type="evidence" value="ECO:0007669"/>
    <property type="project" value="TreeGrafter"/>
</dbReference>
<reference evidence="12" key="1">
    <citation type="journal article" date="2023" name="Science">
        <title>Genome structures resolve the early diversification of teleost fishes.</title>
        <authorList>
            <person name="Parey E."/>
            <person name="Louis A."/>
            <person name="Montfort J."/>
            <person name="Bouchez O."/>
            <person name="Roques C."/>
            <person name="Iampietro C."/>
            <person name="Lluch J."/>
            <person name="Castinel A."/>
            <person name="Donnadieu C."/>
            <person name="Desvignes T."/>
            <person name="Floi Bucao C."/>
            <person name="Jouanno E."/>
            <person name="Wen M."/>
            <person name="Mejri S."/>
            <person name="Dirks R."/>
            <person name="Jansen H."/>
            <person name="Henkel C."/>
            <person name="Chen W.J."/>
            <person name="Zahm M."/>
            <person name="Cabau C."/>
            <person name="Klopp C."/>
            <person name="Thompson A.W."/>
            <person name="Robinson-Rechavi M."/>
            <person name="Braasch I."/>
            <person name="Lecointre G."/>
            <person name="Bobe J."/>
            <person name="Postlethwait J.H."/>
            <person name="Berthelot C."/>
            <person name="Roest Crollius H."/>
            <person name="Guiguen Y."/>
        </authorList>
    </citation>
    <scope>NUCLEOTIDE SEQUENCE</scope>
    <source>
        <strain evidence="12">WJC10195</strain>
    </source>
</reference>
<keyword evidence="13" id="KW-1185">Reference proteome</keyword>
<organism evidence="12 13">
    <name type="scientific">Synaphobranchus kaupii</name>
    <name type="common">Kaup's arrowtooth eel</name>
    <dbReference type="NCBI Taxonomy" id="118154"/>
    <lineage>
        <taxon>Eukaryota</taxon>
        <taxon>Metazoa</taxon>
        <taxon>Chordata</taxon>
        <taxon>Craniata</taxon>
        <taxon>Vertebrata</taxon>
        <taxon>Euteleostomi</taxon>
        <taxon>Actinopterygii</taxon>
        <taxon>Neopterygii</taxon>
        <taxon>Teleostei</taxon>
        <taxon>Anguilliformes</taxon>
        <taxon>Synaphobranchidae</taxon>
        <taxon>Synaphobranchus</taxon>
    </lineage>
</organism>
<dbReference type="GO" id="GO:0017015">
    <property type="term" value="P:regulation of transforming growth factor beta receptor signaling pathway"/>
    <property type="evidence" value="ECO:0007669"/>
    <property type="project" value="TreeGrafter"/>
</dbReference>
<keyword evidence="2" id="KW-1003">Cell membrane</keyword>
<evidence type="ECO:0000313" key="12">
    <source>
        <dbReference type="EMBL" id="KAJ8346871.1"/>
    </source>
</evidence>
<evidence type="ECO:0000256" key="7">
    <source>
        <dbReference type="ARBA" id="ARBA00023157"/>
    </source>
</evidence>
<dbReference type="GO" id="GO:0005024">
    <property type="term" value="F:transforming growth factor beta receptor activity"/>
    <property type="evidence" value="ECO:0007669"/>
    <property type="project" value="TreeGrafter"/>
</dbReference>
<dbReference type="GO" id="GO:0005114">
    <property type="term" value="F:type II transforming growth factor beta receptor binding"/>
    <property type="evidence" value="ECO:0007669"/>
    <property type="project" value="TreeGrafter"/>
</dbReference>
<evidence type="ECO:0000256" key="9">
    <source>
        <dbReference type="SAM" id="MobiDB-lite"/>
    </source>
</evidence>
<evidence type="ECO:0000256" key="3">
    <source>
        <dbReference type="ARBA" id="ARBA00022692"/>
    </source>
</evidence>
<comment type="caution">
    <text evidence="12">The sequence shown here is derived from an EMBL/GenBank/DDBJ whole genome shotgun (WGS) entry which is preliminary data.</text>
</comment>
<keyword evidence="8" id="KW-0325">Glycoprotein</keyword>
<dbReference type="EMBL" id="JAINUF010000011">
    <property type="protein sequence ID" value="KAJ8346871.1"/>
    <property type="molecule type" value="Genomic_DNA"/>
</dbReference>
<evidence type="ECO:0000256" key="8">
    <source>
        <dbReference type="ARBA" id="ARBA00023180"/>
    </source>
</evidence>
<dbReference type="GO" id="GO:0016477">
    <property type="term" value="P:cell migration"/>
    <property type="evidence" value="ECO:0007669"/>
    <property type="project" value="TreeGrafter"/>
</dbReference>
<evidence type="ECO:0000256" key="1">
    <source>
        <dbReference type="ARBA" id="ARBA00004251"/>
    </source>
</evidence>
<dbReference type="InterPro" id="IPR058899">
    <property type="entry name" value="TGFBR3/Endoglin-like_N"/>
</dbReference>
<feature type="domain" description="TGFBR3/Endoglin-like N-terminal" evidence="11">
    <location>
        <begin position="2"/>
        <end position="42"/>
    </location>
</feature>
<evidence type="ECO:0000256" key="5">
    <source>
        <dbReference type="ARBA" id="ARBA00022989"/>
    </source>
</evidence>
<dbReference type="GO" id="GO:0050431">
    <property type="term" value="F:transforming growth factor beta binding"/>
    <property type="evidence" value="ECO:0007669"/>
    <property type="project" value="TreeGrafter"/>
</dbReference>
<keyword evidence="6 10" id="KW-0472">Membrane</keyword>
<proteinExistence type="predicted"/>
<dbReference type="Proteomes" id="UP001152622">
    <property type="component" value="Chromosome 11"/>
</dbReference>
<keyword evidence="4" id="KW-0732">Signal</keyword>
<evidence type="ECO:0000256" key="10">
    <source>
        <dbReference type="SAM" id="Phobius"/>
    </source>
</evidence>
<comment type="subcellular location">
    <subcellularLocation>
        <location evidence="1">Cell membrane</location>
        <topology evidence="1">Single-pass type I membrane protein</topology>
    </subcellularLocation>
</comment>
<keyword evidence="7" id="KW-1015">Disulfide bond</keyword>